<dbReference type="InterPro" id="IPR036116">
    <property type="entry name" value="FN3_sf"/>
</dbReference>
<feature type="domain" description="Fibronectin type-III" evidence="3">
    <location>
        <begin position="1504"/>
        <end position="1598"/>
    </location>
</feature>
<protein>
    <submittedName>
        <fullName evidence="5">Fibronectin type III domain-containing protein</fullName>
    </submittedName>
</protein>
<feature type="domain" description="Fibronectin type-III" evidence="3">
    <location>
        <begin position="553"/>
        <end position="641"/>
    </location>
</feature>
<dbReference type="EMBL" id="CP149822">
    <property type="protein sequence ID" value="WZN41462.1"/>
    <property type="molecule type" value="Genomic_DNA"/>
</dbReference>
<feature type="domain" description="PA14" evidence="4">
    <location>
        <begin position="879"/>
        <end position="1022"/>
    </location>
</feature>
<dbReference type="CDD" id="cd00063">
    <property type="entry name" value="FN3"/>
    <property type="match status" value="6"/>
</dbReference>
<evidence type="ECO:0000256" key="1">
    <source>
        <dbReference type="ARBA" id="ARBA00022737"/>
    </source>
</evidence>
<keyword evidence="6" id="KW-1185">Reference proteome</keyword>
<feature type="domain" description="Fibronectin type-III" evidence="3">
    <location>
        <begin position="1041"/>
        <end position="1137"/>
    </location>
</feature>
<dbReference type="InterPro" id="IPR015919">
    <property type="entry name" value="Cadherin-like_sf"/>
</dbReference>
<dbReference type="Proteomes" id="UP001485459">
    <property type="component" value="Chromosome"/>
</dbReference>
<organism evidence="5 6">
    <name type="scientific">Chitinophaga pollutisoli</name>
    <dbReference type="NCBI Taxonomy" id="3133966"/>
    <lineage>
        <taxon>Bacteria</taxon>
        <taxon>Pseudomonadati</taxon>
        <taxon>Bacteroidota</taxon>
        <taxon>Chitinophagia</taxon>
        <taxon>Chitinophagales</taxon>
        <taxon>Chitinophagaceae</taxon>
        <taxon>Chitinophaga</taxon>
    </lineage>
</organism>
<dbReference type="PANTHER" id="PTHR13817">
    <property type="entry name" value="TITIN"/>
    <property type="match status" value="1"/>
</dbReference>
<feature type="signal peptide" evidence="2">
    <location>
        <begin position="1"/>
        <end position="21"/>
    </location>
</feature>
<dbReference type="Gene3D" id="2.60.40.10">
    <property type="entry name" value="Immunoglobulins"/>
    <property type="match status" value="9"/>
</dbReference>
<reference evidence="6" key="1">
    <citation type="submission" date="2024-03" db="EMBL/GenBank/DDBJ databases">
        <title>Chitinophaga horti sp. nov., isolated from garden soil.</title>
        <authorList>
            <person name="Lee D.S."/>
            <person name="Han D.M."/>
            <person name="Baek J.H."/>
            <person name="Choi D.G."/>
            <person name="Jeon J.H."/>
            <person name="Jeon C.O."/>
        </authorList>
    </citation>
    <scope>NUCLEOTIDE SEQUENCE [LARGE SCALE GENOMIC DNA]</scope>
    <source>
        <strain evidence="6">GPA1</strain>
    </source>
</reference>
<dbReference type="SMART" id="SM00736">
    <property type="entry name" value="CADG"/>
    <property type="match status" value="1"/>
</dbReference>
<evidence type="ECO:0000256" key="2">
    <source>
        <dbReference type="SAM" id="SignalP"/>
    </source>
</evidence>
<dbReference type="InterPro" id="IPR037524">
    <property type="entry name" value="PA14/GLEYA"/>
</dbReference>
<dbReference type="SMART" id="SM00758">
    <property type="entry name" value="PA14"/>
    <property type="match status" value="2"/>
</dbReference>
<feature type="domain" description="PA14" evidence="4">
    <location>
        <begin position="637"/>
        <end position="783"/>
    </location>
</feature>
<evidence type="ECO:0000313" key="5">
    <source>
        <dbReference type="EMBL" id="WZN41462.1"/>
    </source>
</evidence>
<dbReference type="RefSeq" id="WP_341836311.1">
    <property type="nucleotide sequence ID" value="NZ_CP149822.1"/>
</dbReference>
<feature type="domain" description="Fibronectin type-III" evidence="3">
    <location>
        <begin position="798"/>
        <end position="889"/>
    </location>
</feature>
<dbReference type="InterPro" id="IPR003961">
    <property type="entry name" value="FN3_dom"/>
</dbReference>
<feature type="domain" description="Fibronectin type-III" evidence="3">
    <location>
        <begin position="454"/>
        <end position="547"/>
    </location>
</feature>
<dbReference type="Pfam" id="PF00041">
    <property type="entry name" value="fn3"/>
    <property type="match status" value="4"/>
</dbReference>
<name>A0ABZ2YNW3_9BACT</name>
<dbReference type="SMART" id="SM00060">
    <property type="entry name" value="FN3"/>
    <property type="match status" value="6"/>
</dbReference>
<dbReference type="Gene3D" id="3.40.50.1820">
    <property type="entry name" value="alpha/beta hydrolase"/>
    <property type="match status" value="1"/>
</dbReference>
<evidence type="ECO:0000259" key="4">
    <source>
        <dbReference type="PROSITE" id="PS51820"/>
    </source>
</evidence>
<dbReference type="SUPFAM" id="SSF49265">
    <property type="entry name" value="Fibronectin type III"/>
    <property type="match status" value="5"/>
</dbReference>
<dbReference type="Gene3D" id="3.90.182.10">
    <property type="entry name" value="Toxin - Anthrax Protective Antigen,domain 1"/>
    <property type="match status" value="1"/>
</dbReference>
<dbReference type="InterPro" id="IPR013783">
    <property type="entry name" value="Ig-like_fold"/>
</dbReference>
<dbReference type="InterPro" id="IPR006644">
    <property type="entry name" value="Cadg"/>
</dbReference>
<dbReference type="PANTHER" id="PTHR13817:SF171">
    <property type="entry name" value="STRETCHIN-MLCK, ISOFORM U"/>
    <property type="match status" value="1"/>
</dbReference>
<dbReference type="InterPro" id="IPR050964">
    <property type="entry name" value="Striated_Muscle_Regulatory"/>
</dbReference>
<dbReference type="PROSITE" id="PS51820">
    <property type="entry name" value="PA14"/>
    <property type="match status" value="2"/>
</dbReference>
<sequence length="2249" mass="241118">MRQFYLLFLACCLAFSVPGLAQVFNPADPVITYNPNDPPETPAWGTISKWVRTVRSSVNFSNKDSYKAYYLSGMPFRLKFPKSYVHGVSDGKKYPLFIFLHGRGEGGGIYDNEYSLYHGGGKFCAAVDNGKFDGFILVPQNTTGFFGNPHFDFIKQIIDELQANNKLDPNRIFVDGLSAGGTSTWEFTLRYPKVVAGFLPISGASIAYRDQVNVFKYIPLWIFQGGLDNNPHPSTTTAVINADLNAGGNAKMTLYPNGGHGIWNTAWDEADFWPFIGRQHKANPWPQFGHNEFCPGETVNVILGLTPGFDGYEWRKDGNVISGATTNEYTVTSFGTYDARIKRGTEWSPWSPTPVVVKQKAATQTPPLAISGLMSKVLPAVDGKNYVVLSLPEGYTSYQWRKVGDPAIIGTAQTQTVNTPGQYQANVTEKFGCSSEWSAPFTVVAANGTNAPAPASGLTATAISKTAITLDWTDNPNATYNETGYEIYRSNSAGSNYELIAITSPDAATYTDQNLSPNTKFYYVLRAVNNTAASAVSNEANATTQVDANPPTAPTNLTIAGTSTTSVKLQWGPSQDDVGVFKYDIYVNSLKSFTVDATEDEFTVYNLKSDSLYTFVVKARDLAGNSSPRSNQVSSRPVANGLNYRYYEGNWSVLPDFNTLTPVKTGITPGVDISVRNKNDQFGFVWEGQIRIPVTGNYTFVTNSDDGSKLWIDTDYNASATPLVNNDGLHGSQDREGTKYLTAGMHKIAIAFFEQGGGESMVVSWKNTAHGVGSTKQTIPVEYFKDLNTAPGGTVPNAPGNIKATALSYNKIQLTWSDSSNNETGFEIYRAESVAGPYEIVYTAAANKVSYLDSGLNAATTYYYRIQSINKYGASGFHPNESGGFVYNAYNTATNITSLPDFNTLTSVKTGISTNVTLDVRQRDDAFALKFSGFINIPTTGSYTFYTNSDDGSKLYIGTFSEANLVVSNNHQGGPTEKSGTKTLTAGKYPIHVTYFDRSGNHTLTTSYAGPGVTKRLIADSMYINRNAMAKTFAMPAIPAAPTGLALTALSGSSIELKWNDNSTTETAFEIHRSANDATNFRPVVTIPANAGSEASFIDTGLFANVTYYYKVLAKNEGGSSAFSNTANKATLNTPPTLTQLENRSVRYGTQLVLALTATDPDGGALTITAANVPAFGQFVTGSGTATLTFNPTQANEGVYNNITVTATDANGGVTSTSFNLTVNDNYSPVIAAISNTSLNENATASIALSATDGNASETVTWSATGLPGFATLTPNGNSATIALAPGFIDAGVYEVTVKADDGRGGIDSKTFTITVNDVNPSRTIYVNFTDGSYPAPAPWNNTNKQPVLNDLFANLKDNAGATTTVGIRVTSNWGALGNGSNYFGTTTGNNSGVYPDNVMKTAYWSNTAAQTFKLVGLSATSKYNLTFFGARADVTDNRMTDYTVNGTTVSLQAAKNTQNTVAINNISPDANNEILITMKNGTGSVWSYINALVIQVNYDDGNAPAKPTQFAAASTSGGVKLTWKDVAFNESAYQVYRATVPAGPFTLLNPAGGNANATSYTDATSVASTQYYYTLRAINDNGASAYTDTISILTGNNNPRLDSIGDVSIKNNETFAIPLVTTDDAGDVLTLRSSNLPSFATLTDNGDGTGSISIVPSAGDVGRFANINVTASDNKGGATTRTFNIQVRDKNITTVYVNFNQTLPADAPWNNFNTFPGANAQIANLNDETGTASGIRIQLLDAFSGTNTVGSTTGNNSGVYPDNVLASTYYTNAATERRIRVSNLNATYRYNLIFFGSRQGNDNKNTEYKVGSSIVTLNAANNTHNTVQINGITPDASGNIDFTVKQATGAAYGYINSVVIQYYLDNGTPLAPGNATALAKSKTSIQLNWGDNSNNETGFEVWRSSDKVNYSLLATVGNNVSTYTDNGLAIDTRYYYKVRALKAAVQSDFSNVATAATFRNAVYINFNVFNPAGTPWNNTNSAPAQGLEFPNLKDDNNENTGMTMVIHKAFTGDNPYGMNTGNNSGIYPDNVISSTYWVDINESGQLKIKGLNLAKKYNFVFFASRDGAGDRTSNYTINGQTVALNAGYNINQTTQINDVSPDQNGEVLISVMAGGQSIYGYIGALVIQSYTPEANQIDPDLILQKAGGKADALTDITGVKIEKTYPNPFIANVNVEISSDGKSQNNFMLNVTDVSGRSVQTKMIGKLPAGTHRVSLDLGADRVTGGLYLLQLVDGTKVVGSVKLIKSK</sequence>
<accession>A0ABZ2YNW3</accession>
<dbReference type="Pfam" id="PF17963">
    <property type="entry name" value="Big_9"/>
    <property type="match status" value="1"/>
</dbReference>
<dbReference type="SUPFAM" id="SSF56988">
    <property type="entry name" value="Anthrax protective antigen"/>
    <property type="match status" value="2"/>
</dbReference>
<feature type="chain" id="PRO_5046410191" evidence="2">
    <location>
        <begin position="22"/>
        <end position="2249"/>
    </location>
</feature>
<proteinExistence type="predicted"/>
<keyword evidence="1" id="KW-0677">Repeat</keyword>
<feature type="domain" description="Fibronectin type-III" evidence="3">
    <location>
        <begin position="1872"/>
        <end position="1961"/>
    </location>
</feature>
<dbReference type="Gene3D" id="2.60.120.380">
    <property type="match status" value="1"/>
</dbReference>
<dbReference type="PROSITE" id="PS50853">
    <property type="entry name" value="FN3"/>
    <property type="match status" value="6"/>
</dbReference>
<gene>
    <name evidence="5" type="ORF">WJU16_00220</name>
</gene>
<dbReference type="SUPFAM" id="SSF49313">
    <property type="entry name" value="Cadherin-like"/>
    <property type="match status" value="2"/>
</dbReference>
<dbReference type="Pfam" id="PF05345">
    <property type="entry name" value="He_PIG"/>
    <property type="match status" value="1"/>
</dbReference>
<keyword evidence="2" id="KW-0732">Signal</keyword>
<dbReference type="Pfam" id="PF07691">
    <property type="entry name" value="PA14"/>
    <property type="match status" value="2"/>
</dbReference>
<evidence type="ECO:0000313" key="6">
    <source>
        <dbReference type="Proteomes" id="UP001485459"/>
    </source>
</evidence>
<evidence type="ECO:0000259" key="3">
    <source>
        <dbReference type="PROSITE" id="PS50853"/>
    </source>
</evidence>
<dbReference type="SUPFAM" id="SSF53474">
    <property type="entry name" value="alpha/beta-Hydrolases"/>
    <property type="match status" value="1"/>
</dbReference>
<dbReference type="InterPro" id="IPR011658">
    <property type="entry name" value="PA14_dom"/>
</dbReference>
<dbReference type="InterPro" id="IPR029058">
    <property type="entry name" value="AB_hydrolase_fold"/>
</dbReference>